<sequence length="60" mass="6651">MNVYRTRFKRGQTSKPGSGLGLAIVDRLMAQMNGAMNLRSVILEDGGNGFECELSFPQMR</sequence>
<proteinExistence type="predicted"/>
<dbReference type="RefSeq" id="WP_342774147.1">
    <property type="nucleotide sequence ID" value="NZ_JACHGA010000022.1"/>
</dbReference>
<dbReference type="InterPro" id="IPR036890">
    <property type="entry name" value="HATPase_C_sf"/>
</dbReference>
<organism evidence="1 2">
    <name type="scientific">Rhizobium rosettiformans</name>
    <dbReference type="NCBI Taxonomy" id="1368430"/>
    <lineage>
        <taxon>Bacteria</taxon>
        <taxon>Pseudomonadati</taxon>
        <taxon>Pseudomonadota</taxon>
        <taxon>Alphaproteobacteria</taxon>
        <taxon>Hyphomicrobiales</taxon>
        <taxon>Rhizobiaceae</taxon>
        <taxon>Rhizobium/Agrobacterium group</taxon>
        <taxon>Rhizobium</taxon>
    </lineage>
</organism>
<comment type="caution">
    <text evidence="1">The sequence shown here is derived from an EMBL/GenBank/DDBJ whole genome shotgun (WGS) entry which is preliminary data.</text>
</comment>
<dbReference type="EMBL" id="JACHGA010000022">
    <property type="protein sequence ID" value="MBB5278549.1"/>
    <property type="molecule type" value="Genomic_DNA"/>
</dbReference>
<dbReference type="SUPFAM" id="SSF55874">
    <property type="entry name" value="ATPase domain of HSP90 chaperone/DNA topoisomerase II/histidine kinase"/>
    <property type="match status" value="1"/>
</dbReference>
<accession>A0A7W8MFQ2</accession>
<gene>
    <name evidence="1" type="ORF">HNR26_004650</name>
</gene>
<keyword evidence="1" id="KW-0808">Transferase</keyword>
<dbReference type="Proteomes" id="UP000550895">
    <property type="component" value="Unassembled WGS sequence"/>
</dbReference>
<evidence type="ECO:0000313" key="1">
    <source>
        <dbReference type="EMBL" id="MBB5278549.1"/>
    </source>
</evidence>
<name>A0A7W8MFQ2_9HYPH</name>
<keyword evidence="1" id="KW-0418">Kinase</keyword>
<protein>
    <submittedName>
        <fullName evidence="1">Signal transduction histidine kinase</fullName>
    </submittedName>
</protein>
<dbReference type="GO" id="GO:0016301">
    <property type="term" value="F:kinase activity"/>
    <property type="evidence" value="ECO:0007669"/>
    <property type="project" value="UniProtKB-KW"/>
</dbReference>
<evidence type="ECO:0000313" key="2">
    <source>
        <dbReference type="Proteomes" id="UP000550895"/>
    </source>
</evidence>
<reference evidence="1 2" key="1">
    <citation type="submission" date="2020-08" db="EMBL/GenBank/DDBJ databases">
        <title>Genomic Encyclopedia of Type Strains, Phase IV (KMG-IV): sequencing the most valuable type-strain genomes for metagenomic binning, comparative biology and taxonomic classification.</title>
        <authorList>
            <person name="Goeker M."/>
        </authorList>
    </citation>
    <scope>NUCLEOTIDE SEQUENCE [LARGE SCALE GENOMIC DNA]</scope>
    <source>
        <strain evidence="1 2">DSM 26376</strain>
    </source>
</reference>
<dbReference type="AlphaFoldDB" id="A0A7W8MFQ2"/>
<dbReference type="Gene3D" id="3.30.565.10">
    <property type="entry name" value="Histidine kinase-like ATPase, C-terminal domain"/>
    <property type="match status" value="1"/>
</dbReference>
<keyword evidence="2" id="KW-1185">Reference proteome</keyword>